<sequence length="103" mass="11164">MRLAKTIAILALASSSMAASCFSEQLCSQLQAEELECGPPDGNCEAYPSQIVSQLKEKADAAEASGSTEDLFAAARMDTLRKTIECWFNLGSSNWKCPVEEHM</sequence>
<dbReference type="HOGENOM" id="CLU_2265589_0_0_1"/>
<dbReference type="VEuPathDB" id="FungiDB:A1Q1_01051"/>
<dbReference type="RefSeq" id="XP_014180971.1">
    <property type="nucleotide sequence ID" value="XM_014325496.1"/>
</dbReference>
<dbReference type="KEGG" id="tasa:A1Q1_01051"/>
<gene>
    <name evidence="2" type="ORF">A1Q1_01051</name>
</gene>
<proteinExistence type="predicted"/>
<protein>
    <submittedName>
        <fullName evidence="2">Uncharacterized protein</fullName>
    </submittedName>
</protein>
<keyword evidence="1" id="KW-0732">Signal</keyword>
<dbReference type="AlphaFoldDB" id="J6EYQ2"/>
<comment type="caution">
    <text evidence="2">The sequence shown here is derived from an EMBL/GenBank/DDBJ whole genome shotgun (WGS) entry which is preliminary data.</text>
</comment>
<reference evidence="2 3" key="1">
    <citation type="journal article" date="2012" name="Eukaryot. Cell">
        <title>Draft genome sequence of CBS 2479, the standard type strain of Trichosporon asahii.</title>
        <authorList>
            <person name="Yang R.Y."/>
            <person name="Li H.T."/>
            <person name="Zhu H."/>
            <person name="Zhou G.P."/>
            <person name="Wang M."/>
            <person name="Wang L."/>
        </authorList>
    </citation>
    <scope>NUCLEOTIDE SEQUENCE [LARGE SCALE GENOMIC DNA]</scope>
    <source>
        <strain evidence="3">ATCC 90039 / CBS 2479 / JCM 2466 / KCTC 7840 / NCYC 2677 / UAMH 7654</strain>
    </source>
</reference>
<feature type="chain" id="PRO_5003787447" evidence="1">
    <location>
        <begin position="19"/>
        <end position="103"/>
    </location>
</feature>
<evidence type="ECO:0000256" key="1">
    <source>
        <dbReference type="SAM" id="SignalP"/>
    </source>
</evidence>
<dbReference type="Proteomes" id="UP000002748">
    <property type="component" value="Unassembled WGS sequence"/>
</dbReference>
<dbReference type="PROSITE" id="PS51257">
    <property type="entry name" value="PROKAR_LIPOPROTEIN"/>
    <property type="match status" value="1"/>
</dbReference>
<organism evidence="2 3">
    <name type="scientific">Trichosporon asahii var. asahii (strain ATCC 90039 / CBS 2479 / JCM 2466 / KCTC 7840 / NBRC 103889/ NCYC 2677 / UAMH 7654)</name>
    <name type="common">Yeast</name>
    <dbReference type="NCBI Taxonomy" id="1186058"/>
    <lineage>
        <taxon>Eukaryota</taxon>
        <taxon>Fungi</taxon>
        <taxon>Dikarya</taxon>
        <taxon>Basidiomycota</taxon>
        <taxon>Agaricomycotina</taxon>
        <taxon>Tremellomycetes</taxon>
        <taxon>Trichosporonales</taxon>
        <taxon>Trichosporonaceae</taxon>
        <taxon>Trichosporon</taxon>
    </lineage>
</organism>
<accession>J6EYQ2</accession>
<dbReference type="EMBL" id="ALBS01000148">
    <property type="protein sequence ID" value="EJT49794.1"/>
    <property type="molecule type" value="Genomic_DNA"/>
</dbReference>
<name>J6EYQ2_TRIAS</name>
<evidence type="ECO:0000313" key="3">
    <source>
        <dbReference type="Proteomes" id="UP000002748"/>
    </source>
</evidence>
<dbReference type="GeneID" id="25984565"/>
<evidence type="ECO:0000313" key="2">
    <source>
        <dbReference type="EMBL" id="EJT49794.1"/>
    </source>
</evidence>
<feature type="signal peptide" evidence="1">
    <location>
        <begin position="1"/>
        <end position="18"/>
    </location>
</feature>